<comment type="caution">
    <text evidence="1">The sequence shown here is derived from an EMBL/GenBank/DDBJ whole genome shotgun (WGS) entry which is preliminary data.</text>
</comment>
<proteinExistence type="predicted"/>
<dbReference type="AlphaFoldDB" id="A0A9W4HBT1"/>
<accession>A0A9W4HBT1</accession>
<reference evidence="1" key="1">
    <citation type="submission" date="2021-07" db="EMBL/GenBank/DDBJ databases">
        <authorList>
            <person name="Branca A.L. A."/>
        </authorList>
    </citation>
    <scope>NUCLEOTIDE SEQUENCE</scope>
</reference>
<organism evidence="1 2">
    <name type="scientific">Penicillium nalgiovense</name>
    <dbReference type="NCBI Taxonomy" id="60175"/>
    <lineage>
        <taxon>Eukaryota</taxon>
        <taxon>Fungi</taxon>
        <taxon>Dikarya</taxon>
        <taxon>Ascomycota</taxon>
        <taxon>Pezizomycotina</taxon>
        <taxon>Eurotiomycetes</taxon>
        <taxon>Eurotiomycetidae</taxon>
        <taxon>Eurotiales</taxon>
        <taxon>Aspergillaceae</taxon>
        <taxon>Penicillium</taxon>
    </lineage>
</organism>
<name>A0A9W4HBT1_PENNA</name>
<sequence length="300" mass="34081">MAESDSQPVFSPVCPIPLVVQPAERIQQLKDYLPTEFGQVQRVNVEALIRMYESGELGPRRHGDPPVYLVEGKRVDKDPWQDESVPNNTMKWCELPHMAQSVSDSFRFSALYGMQQLHARMRIPLQYGGDPALTRLFLVCNDTGSDVLTVFRSDLAMLQFDPARHGGALEGAQLLDTPIGSAPQTFVQVEMQVLTSSLVDLHPGLSRRLLFEKIAWELRACQDRWCASICFSVLRRVMTVSMLPRKRPDSFGTCPPELHVFFHMFSSHHINTNRCILLPHIDNNKRSFSSIHCPSRLRLL</sequence>
<dbReference type="OrthoDB" id="419694at2759"/>
<protein>
    <submittedName>
        <fullName evidence="1">Uncharacterized protein</fullName>
    </submittedName>
</protein>
<gene>
    <name evidence="1" type="ORF">PNAL_LOCUS1159</name>
</gene>
<evidence type="ECO:0000313" key="2">
    <source>
        <dbReference type="Proteomes" id="UP001153461"/>
    </source>
</evidence>
<evidence type="ECO:0000313" key="1">
    <source>
        <dbReference type="EMBL" id="CAG7975369.1"/>
    </source>
</evidence>
<dbReference type="Proteomes" id="UP001153461">
    <property type="component" value="Unassembled WGS sequence"/>
</dbReference>
<dbReference type="EMBL" id="CAJVNV010000033">
    <property type="protein sequence ID" value="CAG7975369.1"/>
    <property type="molecule type" value="Genomic_DNA"/>
</dbReference>